<evidence type="ECO:0008006" key="3">
    <source>
        <dbReference type="Google" id="ProtNLM"/>
    </source>
</evidence>
<organism evidence="1 2">
    <name type="scientific">Vibrio aquaticus</name>
    <dbReference type="NCBI Taxonomy" id="2496559"/>
    <lineage>
        <taxon>Bacteria</taxon>
        <taxon>Pseudomonadati</taxon>
        <taxon>Pseudomonadota</taxon>
        <taxon>Gammaproteobacteria</taxon>
        <taxon>Vibrionales</taxon>
        <taxon>Vibrionaceae</taxon>
        <taxon>Vibrio</taxon>
    </lineage>
</organism>
<dbReference type="RefSeq" id="WP_126575283.1">
    <property type="nucleotide sequence ID" value="NZ_RXZH01000007.1"/>
</dbReference>
<evidence type="ECO:0000313" key="2">
    <source>
        <dbReference type="Proteomes" id="UP000268973"/>
    </source>
</evidence>
<gene>
    <name evidence="1" type="ORF">EJ063_15780</name>
</gene>
<proteinExistence type="predicted"/>
<name>A0A432CV62_9VIBR</name>
<protein>
    <recommendedName>
        <fullName evidence="3">DUF2780 domain-containing protein</fullName>
    </recommendedName>
</protein>
<keyword evidence="2" id="KW-1185">Reference proteome</keyword>
<dbReference type="AlphaFoldDB" id="A0A432CV62"/>
<comment type="caution">
    <text evidence="1">The sequence shown here is derived from an EMBL/GenBank/DDBJ whole genome shotgun (WGS) entry which is preliminary data.</text>
</comment>
<dbReference type="PROSITE" id="PS51257">
    <property type="entry name" value="PROKAR_LIPOPROTEIN"/>
    <property type="match status" value="1"/>
</dbReference>
<dbReference type="EMBL" id="RXZH01000007">
    <property type="protein sequence ID" value="RTZ14766.1"/>
    <property type="molecule type" value="Genomic_DNA"/>
</dbReference>
<dbReference type="OrthoDB" id="8546843at2"/>
<dbReference type="Proteomes" id="UP000268973">
    <property type="component" value="Unassembled WGS sequence"/>
</dbReference>
<accession>A0A432CV62</accession>
<sequence>MKKHVVLTAALTFAMVGCQSTGEQSQESSEGNSSNYSALAGAALSGAIQTWSQQGAANTDLAGQIQQATNVTSDQAIGGVGSLLALAQNSLGSTQSQELGSLIPGYDVLENSGLSSLITNSGAVDSAFSALGMDPALVSTFAPLLINALQAQGASTGLTQALSTIWQ</sequence>
<dbReference type="InterPro" id="IPR021302">
    <property type="entry name" value="DUF2780_VcgC/VcgE"/>
</dbReference>
<dbReference type="Pfam" id="PF11075">
    <property type="entry name" value="DUF2780"/>
    <property type="match status" value="1"/>
</dbReference>
<reference evidence="1 2" key="1">
    <citation type="submission" date="2018-12" db="EMBL/GenBank/DDBJ databases">
        <title>Vibrio sp. isolated from China Sea.</title>
        <authorList>
            <person name="Li Y."/>
        </authorList>
    </citation>
    <scope>NUCLEOTIDE SEQUENCE [LARGE SCALE GENOMIC DNA]</scope>
    <source>
        <strain evidence="1 2">BEI207</strain>
    </source>
</reference>
<evidence type="ECO:0000313" key="1">
    <source>
        <dbReference type="EMBL" id="RTZ14766.1"/>
    </source>
</evidence>